<gene>
    <name evidence="1" type="ORF">KDW_07360</name>
</gene>
<dbReference type="EMBL" id="BKZW01000001">
    <property type="protein sequence ID" value="GER86574.1"/>
    <property type="molecule type" value="Genomic_DNA"/>
</dbReference>
<comment type="caution">
    <text evidence="1">The sequence shown here is derived from an EMBL/GenBank/DDBJ whole genome shotgun (WGS) entry which is preliminary data.</text>
</comment>
<organism evidence="1 2">
    <name type="scientific">Dictyobacter vulcani</name>
    <dbReference type="NCBI Taxonomy" id="2607529"/>
    <lineage>
        <taxon>Bacteria</taxon>
        <taxon>Bacillati</taxon>
        <taxon>Chloroflexota</taxon>
        <taxon>Ktedonobacteria</taxon>
        <taxon>Ktedonobacterales</taxon>
        <taxon>Dictyobacteraceae</taxon>
        <taxon>Dictyobacter</taxon>
    </lineage>
</organism>
<reference evidence="1 2" key="1">
    <citation type="submission" date="2019-10" db="EMBL/GenBank/DDBJ databases">
        <title>Dictyobacter vulcani sp. nov., within the class Ktedonobacteria, isolated from soil of volcanic Mt. Zao.</title>
        <authorList>
            <person name="Zheng Y."/>
            <person name="Wang C.M."/>
            <person name="Sakai Y."/>
            <person name="Abe K."/>
            <person name="Yokota A."/>
            <person name="Yabe S."/>
        </authorList>
    </citation>
    <scope>NUCLEOTIDE SEQUENCE [LARGE SCALE GENOMIC DNA]</scope>
    <source>
        <strain evidence="1 2">W12</strain>
    </source>
</reference>
<proteinExistence type="predicted"/>
<sequence>MDERIVSLIEMDQGLQRIIKGCSMFDLIMRCKDCFVGTLRGNNQTNEMSMLLFVKQGAKNKKMFSLTKDIARGW</sequence>
<evidence type="ECO:0000313" key="1">
    <source>
        <dbReference type="EMBL" id="GER86574.1"/>
    </source>
</evidence>
<dbReference type="Proteomes" id="UP000326912">
    <property type="component" value="Unassembled WGS sequence"/>
</dbReference>
<evidence type="ECO:0000313" key="2">
    <source>
        <dbReference type="Proteomes" id="UP000326912"/>
    </source>
</evidence>
<dbReference type="AlphaFoldDB" id="A0A5J4KCI3"/>
<accession>A0A5J4KCI3</accession>
<name>A0A5J4KCI3_9CHLR</name>
<protein>
    <submittedName>
        <fullName evidence="1">Uncharacterized protein</fullName>
    </submittedName>
</protein>
<keyword evidence="2" id="KW-1185">Reference proteome</keyword>